<comment type="caution">
    <text evidence="12">The sequence shown here is derived from an EMBL/GenBank/DDBJ whole genome shotgun (WGS) entry which is preliminary data.</text>
</comment>
<dbReference type="GO" id="GO:0004709">
    <property type="term" value="F:MAP kinase kinase kinase activity"/>
    <property type="evidence" value="ECO:0007669"/>
    <property type="project" value="UniProtKB-EC"/>
</dbReference>
<evidence type="ECO:0000256" key="5">
    <source>
        <dbReference type="ARBA" id="ARBA00022777"/>
    </source>
</evidence>
<sequence length="517" mass="57081">MEDNSKKKASMARKNNTHSMEKTRGFPVTKRSLKNSYGSEACPISFHGSSVCWDSDSDLGSKTSEKKAYPLPRPSASCRSSMESDRRGSSSTSNESFDDDDLHGDFSSFRVFEENNSNLWSKGSASGSKASFIHQSPRHLSPWDIGFESPTEKHPFHPLPLPPSSPNGPPKKPPSKWKKGKLLGRGTFGHVYAGFNSENGTMCAVKEVKVITDDQTSKECLKQLNKEISLLSELSHPNIVQYYGSELGSDKLSVYLEYVSGGSIHGLLGEYGSFKEPVIRSYTRQILSGLAYLHGRNTVHRDIKGANILVDPNGGIKLADFGMAKHISCSSILSFKGSPYWMAPEVIMNTNGYSLAVDIWSLGCTVLEMATSKPPWSQYEGVAAIFKIANSKGYQEIPNNLSKDAQSFIKLCLQRDPTARPTALQLLQHPFIQDQSMVEPTKFNLADSASDFRSNRSRIWTHDRDHRMQQTSRRPSKGSWDEISITASLPESPCSNSIQGCKSACGSSLQSSYQPSY</sequence>
<dbReference type="SMART" id="SM00220">
    <property type="entry name" value="S_TKc"/>
    <property type="match status" value="1"/>
</dbReference>
<dbReference type="InterPro" id="IPR050538">
    <property type="entry name" value="MAP_kinase_kinase_kinase"/>
</dbReference>
<dbReference type="GO" id="GO:0005524">
    <property type="term" value="F:ATP binding"/>
    <property type="evidence" value="ECO:0007669"/>
    <property type="project" value="UniProtKB-UniRule"/>
</dbReference>
<dbReference type="PANTHER" id="PTHR48016">
    <property type="entry name" value="MAP KINASE KINASE KINASE SSK2-RELATED-RELATED"/>
    <property type="match status" value="1"/>
</dbReference>
<dbReference type="Pfam" id="PF00069">
    <property type="entry name" value="Pkinase"/>
    <property type="match status" value="1"/>
</dbReference>
<dbReference type="PANTHER" id="PTHR48016:SF11">
    <property type="entry name" value="PROTEIN KINASE DOMAIN-CONTAINING PROTEIN"/>
    <property type="match status" value="1"/>
</dbReference>
<keyword evidence="3" id="KW-0808">Transferase</keyword>
<accession>A0A9W7HIG3</accession>
<evidence type="ECO:0000256" key="1">
    <source>
        <dbReference type="ARBA" id="ARBA00006529"/>
    </source>
</evidence>
<dbReference type="GO" id="GO:0005737">
    <property type="term" value="C:cytoplasm"/>
    <property type="evidence" value="ECO:0007669"/>
    <property type="project" value="TreeGrafter"/>
</dbReference>
<feature type="domain" description="Protein kinase" evidence="11">
    <location>
        <begin position="177"/>
        <end position="432"/>
    </location>
</feature>
<dbReference type="OrthoDB" id="266718at2759"/>
<evidence type="ECO:0000256" key="2">
    <source>
        <dbReference type="ARBA" id="ARBA00012406"/>
    </source>
</evidence>
<keyword evidence="6 9" id="KW-0067">ATP-binding</keyword>
<dbReference type="InterPro" id="IPR017441">
    <property type="entry name" value="Protein_kinase_ATP_BS"/>
</dbReference>
<dbReference type="FunFam" id="1.10.510.10:FF:000186">
    <property type="entry name" value="Mitogen-activated protein kinase kinase kinase"/>
    <property type="match status" value="1"/>
</dbReference>
<proteinExistence type="inferred from homology"/>
<dbReference type="SUPFAM" id="SSF56112">
    <property type="entry name" value="Protein kinase-like (PK-like)"/>
    <property type="match status" value="1"/>
</dbReference>
<dbReference type="Proteomes" id="UP001165190">
    <property type="component" value="Unassembled WGS sequence"/>
</dbReference>
<evidence type="ECO:0000256" key="8">
    <source>
        <dbReference type="ARBA" id="ARBA00048329"/>
    </source>
</evidence>
<evidence type="ECO:0000256" key="4">
    <source>
        <dbReference type="ARBA" id="ARBA00022741"/>
    </source>
</evidence>
<keyword evidence="13" id="KW-1185">Reference proteome</keyword>
<dbReference type="InterPro" id="IPR000719">
    <property type="entry name" value="Prot_kinase_dom"/>
</dbReference>
<feature type="binding site" evidence="9">
    <location>
        <position position="206"/>
    </location>
    <ligand>
        <name>ATP</name>
        <dbReference type="ChEBI" id="CHEBI:30616"/>
    </ligand>
</feature>
<reference evidence="12" key="1">
    <citation type="submission" date="2023-05" db="EMBL/GenBank/DDBJ databases">
        <title>Genome and transcriptome analyses reveal genes involved in the formation of fine ridges on petal epidermal cells in Hibiscus trionum.</title>
        <authorList>
            <person name="Koshimizu S."/>
            <person name="Masuda S."/>
            <person name="Ishii T."/>
            <person name="Shirasu K."/>
            <person name="Hoshino A."/>
            <person name="Arita M."/>
        </authorList>
    </citation>
    <scope>NUCLEOTIDE SEQUENCE</scope>
    <source>
        <strain evidence="12">Hamamatsu line</strain>
    </source>
</reference>
<evidence type="ECO:0000256" key="7">
    <source>
        <dbReference type="ARBA" id="ARBA00047559"/>
    </source>
</evidence>
<evidence type="ECO:0000256" key="10">
    <source>
        <dbReference type="SAM" id="MobiDB-lite"/>
    </source>
</evidence>
<dbReference type="InterPro" id="IPR011009">
    <property type="entry name" value="Kinase-like_dom_sf"/>
</dbReference>
<comment type="similarity">
    <text evidence="1">Belongs to the protein kinase superfamily. STE Ser/Thr protein kinase family. MAP kinase kinase kinase subfamily.</text>
</comment>
<organism evidence="12 13">
    <name type="scientific">Hibiscus trionum</name>
    <name type="common">Flower of an hour</name>
    <dbReference type="NCBI Taxonomy" id="183268"/>
    <lineage>
        <taxon>Eukaryota</taxon>
        <taxon>Viridiplantae</taxon>
        <taxon>Streptophyta</taxon>
        <taxon>Embryophyta</taxon>
        <taxon>Tracheophyta</taxon>
        <taxon>Spermatophyta</taxon>
        <taxon>Magnoliopsida</taxon>
        <taxon>eudicotyledons</taxon>
        <taxon>Gunneridae</taxon>
        <taxon>Pentapetalae</taxon>
        <taxon>rosids</taxon>
        <taxon>malvids</taxon>
        <taxon>Malvales</taxon>
        <taxon>Malvaceae</taxon>
        <taxon>Malvoideae</taxon>
        <taxon>Hibiscus</taxon>
    </lineage>
</organism>
<feature type="compositionally biased region" description="Pro residues" evidence="10">
    <location>
        <begin position="157"/>
        <end position="172"/>
    </location>
</feature>
<dbReference type="AlphaFoldDB" id="A0A9W7HIG3"/>
<dbReference type="Gene3D" id="1.10.510.10">
    <property type="entry name" value="Transferase(Phosphotransferase) domain 1"/>
    <property type="match status" value="1"/>
</dbReference>
<dbReference type="PROSITE" id="PS50011">
    <property type="entry name" value="PROTEIN_KINASE_DOM"/>
    <property type="match status" value="1"/>
</dbReference>
<feature type="compositionally biased region" description="Basic residues" evidence="10">
    <location>
        <begin position="173"/>
        <end position="182"/>
    </location>
</feature>
<evidence type="ECO:0000313" key="13">
    <source>
        <dbReference type="Proteomes" id="UP001165190"/>
    </source>
</evidence>
<evidence type="ECO:0000256" key="6">
    <source>
        <dbReference type="ARBA" id="ARBA00022840"/>
    </source>
</evidence>
<evidence type="ECO:0000256" key="9">
    <source>
        <dbReference type="PROSITE-ProRule" id="PRU10141"/>
    </source>
</evidence>
<protein>
    <recommendedName>
        <fullName evidence="2">mitogen-activated protein kinase kinase kinase</fullName>
        <ecNumber evidence="2">2.7.11.25</ecNumber>
    </recommendedName>
</protein>
<dbReference type="PROSITE" id="PS00107">
    <property type="entry name" value="PROTEIN_KINASE_ATP"/>
    <property type="match status" value="1"/>
</dbReference>
<feature type="region of interest" description="Disordered" evidence="10">
    <location>
        <begin position="1"/>
        <end position="32"/>
    </location>
</feature>
<name>A0A9W7HIG3_HIBTR</name>
<keyword evidence="5" id="KW-0418">Kinase</keyword>
<comment type="catalytic activity">
    <reaction evidence="8">
        <text>L-seryl-[protein] + ATP = O-phospho-L-seryl-[protein] + ADP + H(+)</text>
        <dbReference type="Rhea" id="RHEA:17989"/>
        <dbReference type="Rhea" id="RHEA-COMP:9863"/>
        <dbReference type="Rhea" id="RHEA-COMP:11604"/>
        <dbReference type="ChEBI" id="CHEBI:15378"/>
        <dbReference type="ChEBI" id="CHEBI:29999"/>
        <dbReference type="ChEBI" id="CHEBI:30616"/>
        <dbReference type="ChEBI" id="CHEBI:83421"/>
        <dbReference type="ChEBI" id="CHEBI:456216"/>
        <dbReference type="EC" id="2.7.11.25"/>
    </reaction>
</comment>
<feature type="region of interest" description="Disordered" evidence="10">
    <location>
        <begin position="143"/>
        <end position="182"/>
    </location>
</feature>
<dbReference type="EC" id="2.7.11.25" evidence="2"/>
<feature type="region of interest" description="Disordered" evidence="10">
    <location>
        <begin position="56"/>
        <end position="101"/>
    </location>
</feature>
<evidence type="ECO:0000313" key="12">
    <source>
        <dbReference type="EMBL" id="GMI78345.1"/>
    </source>
</evidence>
<evidence type="ECO:0000259" key="11">
    <source>
        <dbReference type="PROSITE" id="PS50011"/>
    </source>
</evidence>
<gene>
    <name evidence="12" type="ORF">HRI_001503800</name>
</gene>
<keyword evidence="4 9" id="KW-0547">Nucleotide-binding</keyword>
<evidence type="ECO:0000256" key="3">
    <source>
        <dbReference type="ARBA" id="ARBA00022679"/>
    </source>
</evidence>
<feature type="region of interest" description="Disordered" evidence="10">
    <location>
        <begin position="460"/>
        <end position="481"/>
    </location>
</feature>
<comment type="catalytic activity">
    <reaction evidence="7">
        <text>L-threonyl-[protein] + ATP = O-phospho-L-threonyl-[protein] + ADP + H(+)</text>
        <dbReference type="Rhea" id="RHEA:46608"/>
        <dbReference type="Rhea" id="RHEA-COMP:11060"/>
        <dbReference type="Rhea" id="RHEA-COMP:11605"/>
        <dbReference type="ChEBI" id="CHEBI:15378"/>
        <dbReference type="ChEBI" id="CHEBI:30013"/>
        <dbReference type="ChEBI" id="CHEBI:30616"/>
        <dbReference type="ChEBI" id="CHEBI:61977"/>
        <dbReference type="ChEBI" id="CHEBI:456216"/>
        <dbReference type="EC" id="2.7.11.25"/>
    </reaction>
</comment>
<dbReference type="EMBL" id="BSYR01000016">
    <property type="protein sequence ID" value="GMI78345.1"/>
    <property type="molecule type" value="Genomic_DNA"/>
</dbReference>